<sequence>MLGNDIAALIGFACETALWGANCVLFFLSLGLLYRKGRRGDLNLTIFIIHCLLFVTCTAHFGIEFNHFYTTLNSSNTVAGFANETKALLAADVFISICDLLGDAMLLYRCWVMWGDARWVIILPVLSAVAGFICLLQVVHFVATLSPAAPVPPAAVVPLTTAGYVLPLCTNVMATGLLVLKIWWMTRVPAGVDHGLQRSNNLANRATAVIIESGLIYLFTQLILVVLISIKHPAEAIVGVMAVQIYGIAPTLIVIRGALGINTKSTVKEVSHLVWAPNPKAGKSTFGTTSTIPGNGTGESTRVLEPEVEETKDSASSKDMA</sequence>
<dbReference type="AlphaFoldDB" id="A0AAD7XD56"/>
<feature type="transmembrane region" description="Helical" evidence="2">
    <location>
        <begin position="163"/>
        <end position="185"/>
    </location>
</feature>
<feature type="transmembrane region" description="Helical" evidence="2">
    <location>
        <begin position="42"/>
        <end position="63"/>
    </location>
</feature>
<feature type="transmembrane region" description="Helical" evidence="2">
    <location>
        <begin position="87"/>
        <end position="108"/>
    </location>
</feature>
<comment type="caution">
    <text evidence="3">The sequence shown here is derived from an EMBL/GenBank/DDBJ whole genome shotgun (WGS) entry which is preliminary data.</text>
</comment>
<evidence type="ECO:0000313" key="3">
    <source>
        <dbReference type="EMBL" id="KAJ8496166.1"/>
    </source>
</evidence>
<organism evidence="3 4">
    <name type="scientific">Trametes cubensis</name>
    <dbReference type="NCBI Taxonomy" id="1111947"/>
    <lineage>
        <taxon>Eukaryota</taxon>
        <taxon>Fungi</taxon>
        <taxon>Dikarya</taxon>
        <taxon>Basidiomycota</taxon>
        <taxon>Agaricomycotina</taxon>
        <taxon>Agaricomycetes</taxon>
        <taxon>Polyporales</taxon>
        <taxon>Polyporaceae</taxon>
        <taxon>Trametes</taxon>
    </lineage>
</organism>
<feature type="compositionally biased region" description="Polar residues" evidence="1">
    <location>
        <begin position="285"/>
        <end position="300"/>
    </location>
</feature>
<feature type="transmembrane region" description="Helical" evidence="2">
    <location>
        <begin position="120"/>
        <end position="143"/>
    </location>
</feature>
<reference evidence="3" key="1">
    <citation type="submission" date="2022-11" db="EMBL/GenBank/DDBJ databases">
        <title>Genome Sequence of Cubamyces cubensis.</title>
        <authorList>
            <person name="Buettner E."/>
        </authorList>
    </citation>
    <scope>NUCLEOTIDE SEQUENCE</scope>
    <source>
        <strain evidence="3">MPL-01</strain>
    </source>
</reference>
<feature type="region of interest" description="Disordered" evidence="1">
    <location>
        <begin position="284"/>
        <end position="321"/>
    </location>
</feature>
<keyword evidence="4" id="KW-1185">Reference proteome</keyword>
<dbReference type="EMBL" id="JAPEVG010000017">
    <property type="protein sequence ID" value="KAJ8496166.1"/>
    <property type="molecule type" value="Genomic_DNA"/>
</dbReference>
<gene>
    <name evidence="3" type="ORF">ONZ51_g1247</name>
</gene>
<evidence type="ECO:0000256" key="1">
    <source>
        <dbReference type="SAM" id="MobiDB-lite"/>
    </source>
</evidence>
<feature type="transmembrane region" description="Helical" evidence="2">
    <location>
        <begin position="236"/>
        <end position="255"/>
    </location>
</feature>
<keyword evidence="2" id="KW-1133">Transmembrane helix</keyword>
<evidence type="ECO:0000256" key="2">
    <source>
        <dbReference type="SAM" id="Phobius"/>
    </source>
</evidence>
<keyword evidence="2" id="KW-0472">Membrane</keyword>
<evidence type="ECO:0000313" key="4">
    <source>
        <dbReference type="Proteomes" id="UP001215151"/>
    </source>
</evidence>
<dbReference type="Proteomes" id="UP001215151">
    <property type="component" value="Unassembled WGS sequence"/>
</dbReference>
<keyword evidence="2" id="KW-0812">Transmembrane</keyword>
<accession>A0AAD7XD56</accession>
<proteinExistence type="predicted"/>
<name>A0AAD7XD56_9APHY</name>
<protein>
    <submittedName>
        <fullName evidence="3">Uncharacterized protein</fullName>
    </submittedName>
</protein>
<feature type="compositionally biased region" description="Basic and acidic residues" evidence="1">
    <location>
        <begin position="302"/>
        <end position="321"/>
    </location>
</feature>
<feature type="transmembrane region" description="Helical" evidence="2">
    <location>
        <begin position="206"/>
        <end position="230"/>
    </location>
</feature>
<feature type="transmembrane region" description="Helical" evidence="2">
    <location>
        <begin position="6"/>
        <end position="30"/>
    </location>
</feature>